<dbReference type="SUPFAM" id="SSF55797">
    <property type="entry name" value="PR-1-like"/>
    <property type="match status" value="1"/>
</dbReference>
<sequence length="95" mass="10237">MLLLLPALLLATSAFAARSQCPWVKNAKFGDAARAAIVAKHNDYRSRIANGTAKYKGGKTLSSGKNVYALVMVTEFSEALSRITEKMGNTELLGF</sequence>
<comment type="caution">
    <text evidence="2">The sequence shown here is derived from an EMBL/GenBank/DDBJ whole genome shotgun (WGS) entry which is preliminary data.</text>
</comment>
<dbReference type="AlphaFoldDB" id="A0A0B2W7C0"/>
<keyword evidence="1" id="KW-0732">Signal</keyword>
<dbReference type="Gene3D" id="3.40.33.10">
    <property type="entry name" value="CAP"/>
    <property type="match status" value="1"/>
</dbReference>
<keyword evidence="3" id="KW-1185">Reference proteome</keyword>
<reference evidence="2 3" key="1">
    <citation type="submission" date="2014-11" db="EMBL/GenBank/DDBJ databases">
        <title>Genetic blueprint of the zoonotic pathogen Toxocara canis.</title>
        <authorList>
            <person name="Zhu X.-Q."/>
            <person name="Korhonen P.K."/>
            <person name="Cai H."/>
            <person name="Young N.D."/>
            <person name="Nejsum P."/>
            <person name="von Samson-Himmelstjerna G."/>
            <person name="Boag P.R."/>
            <person name="Tan P."/>
            <person name="Li Q."/>
            <person name="Min J."/>
            <person name="Yang Y."/>
            <person name="Wang X."/>
            <person name="Fang X."/>
            <person name="Hall R.S."/>
            <person name="Hofmann A."/>
            <person name="Sternberg P.W."/>
            <person name="Jex A.R."/>
            <person name="Gasser R.B."/>
        </authorList>
    </citation>
    <scope>NUCLEOTIDE SEQUENCE [LARGE SCALE GENOMIC DNA]</scope>
    <source>
        <strain evidence="2">PN_DK_2014</strain>
    </source>
</reference>
<organism evidence="2 3">
    <name type="scientific">Toxocara canis</name>
    <name type="common">Canine roundworm</name>
    <dbReference type="NCBI Taxonomy" id="6265"/>
    <lineage>
        <taxon>Eukaryota</taxon>
        <taxon>Metazoa</taxon>
        <taxon>Ecdysozoa</taxon>
        <taxon>Nematoda</taxon>
        <taxon>Chromadorea</taxon>
        <taxon>Rhabditida</taxon>
        <taxon>Spirurina</taxon>
        <taxon>Ascaridomorpha</taxon>
        <taxon>Ascaridoidea</taxon>
        <taxon>Toxocaridae</taxon>
        <taxon>Toxocara</taxon>
    </lineage>
</organism>
<name>A0A0B2W7C0_TOXCA</name>
<dbReference type="OrthoDB" id="5847754at2759"/>
<feature type="signal peptide" evidence="1">
    <location>
        <begin position="1"/>
        <end position="16"/>
    </location>
</feature>
<evidence type="ECO:0000313" key="2">
    <source>
        <dbReference type="EMBL" id="KHN89170.1"/>
    </source>
</evidence>
<dbReference type="EMBL" id="JPKZ01000015">
    <property type="protein sequence ID" value="KHN89170.1"/>
    <property type="molecule type" value="Genomic_DNA"/>
</dbReference>
<dbReference type="InterPro" id="IPR035940">
    <property type="entry name" value="CAP_sf"/>
</dbReference>
<feature type="chain" id="PRO_5002095815" description="SCP domain-containing protein" evidence="1">
    <location>
        <begin position="17"/>
        <end position="95"/>
    </location>
</feature>
<evidence type="ECO:0000313" key="3">
    <source>
        <dbReference type="Proteomes" id="UP000031036"/>
    </source>
</evidence>
<evidence type="ECO:0000256" key="1">
    <source>
        <dbReference type="SAM" id="SignalP"/>
    </source>
</evidence>
<proteinExistence type="predicted"/>
<accession>A0A0B2W7C0</accession>
<evidence type="ECO:0008006" key="4">
    <source>
        <dbReference type="Google" id="ProtNLM"/>
    </source>
</evidence>
<protein>
    <recommendedName>
        <fullName evidence="4">SCP domain-containing protein</fullName>
    </recommendedName>
</protein>
<dbReference type="Proteomes" id="UP000031036">
    <property type="component" value="Unassembled WGS sequence"/>
</dbReference>
<gene>
    <name evidence="2" type="ORF">Tcan_16113</name>
</gene>